<gene>
    <name evidence="3" type="ORF">FHS49_000940</name>
</gene>
<feature type="compositionally biased region" description="Basic and acidic residues" evidence="1">
    <location>
        <begin position="60"/>
        <end position="78"/>
    </location>
</feature>
<feature type="region of interest" description="Disordered" evidence="1">
    <location>
        <begin position="118"/>
        <end position="146"/>
    </location>
</feature>
<protein>
    <submittedName>
        <fullName evidence="3">Uncharacterized protein</fullName>
    </submittedName>
</protein>
<accession>A0A7W9EDH9</accession>
<feature type="chain" id="PRO_5031194870" evidence="2">
    <location>
        <begin position="26"/>
        <end position="146"/>
    </location>
</feature>
<evidence type="ECO:0000313" key="3">
    <source>
        <dbReference type="EMBL" id="MBB5684949.1"/>
    </source>
</evidence>
<keyword evidence="4" id="KW-1185">Reference proteome</keyword>
<dbReference type="RefSeq" id="WP_184015699.1">
    <property type="nucleotide sequence ID" value="NZ_JACIJC010000001.1"/>
</dbReference>
<comment type="caution">
    <text evidence="3">The sequence shown here is derived from an EMBL/GenBank/DDBJ whole genome shotgun (WGS) entry which is preliminary data.</text>
</comment>
<evidence type="ECO:0000256" key="2">
    <source>
        <dbReference type="SAM" id="SignalP"/>
    </source>
</evidence>
<proteinExistence type="predicted"/>
<organism evidence="3 4">
    <name type="scientific">Sphingobium boeckii</name>
    <dbReference type="NCBI Taxonomy" id="1082345"/>
    <lineage>
        <taxon>Bacteria</taxon>
        <taxon>Pseudomonadati</taxon>
        <taxon>Pseudomonadota</taxon>
        <taxon>Alphaproteobacteria</taxon>
        <taxon>Sphingomonadales</taxon>
        <taxon>Sphingomonadaceae</taxon>
        <taxon>Sphingobium</taxon>
    </lineage>
</organism>
<dbReference type="Proteomes" id="UP000549617">
    <property type="component" value="Unassembled WGS sequence"/>
</dbReference>
<evidence type="ECO:0000313" key="4">
    <source>
        <dbReference type="Proteomes" id="UP000549617"/>
    </source>
</evidence>
<feature type="signal peptide" evidence="2">
    <location>
        <begin position="1"/>
        <end position="25"/>
    </location>
</feature>
<keyword evidence="2" id="KW-0732">Signal</keyword>
<reference evidence="3 4" key="1">
    <citation type="submission" date="2020-08" db="EMBL/GenBank/DDBJ databases">
        <title>Genomic Encyclopedia of Type Strains, Phase IV (KMG-IV): sequencing the most valuable type-strain genomes for metagenomic binning, comparative biology and taxonomic classification.</title>
        <authorList>
            <person name="Goeker M."/>
        </authorList>
    </citation>
    <scope>NUCLEOTIDE SEQUENCE [LARGE SCALE GENOMIC DNA]</scope>
    <source>
        <strain evidence="3 4">DSM 25079</strain>
    </source>
</reference>
<dbReference type="AlphaFoldDB" id="A0A7W9EDH9"/>
<dbReference type="EMBL" id="JACIJC010000001">
    <property type="protein sequence ID" value="MBB5684949.1"/>
    <property type="molecule type" value="Genomic_DNA"/>
</dbReference>
<feature type="region of interest" description="Disordered" evidence="1">
    <location>
        <begin position="60"/>
        <end position="100"/>
    </location>
</feature>
<name>A0A7W9EDH9_9SPHN</name>
<sequence length="146" mass="15553">MQLLRLIPVNKVCAMLCIALTLAFAGTSFSSTMDRIQHAPGASPVHEHLIFSDISLADAHDVEREEDHHSPDAGHEDQNEPESSDRLAGGHHHHGDTGSGLIVLASADMAAISLLGDAPSLSPDRPPPSFRISGHDRPPKHLTISA</sequence>
<evidence type="ECO:0000256" key="1">
    <source>
        <dbReference type="SAM" id="MobiDB-lite"/>
    </source>
</evidence>